<accession>A0ABS7BKK0</accession>
<evidence type="ECO:0000256" key="1">
    <source>
        <dbReference type="ARBA" id="ARBA00005417"/>
    </source>
</evidence>
<keyword evidence="3" id="KW-0547">Nucleotide-binding</keyword>
<evidence type="ECO:0000256" key="4">
    <source>
        <dbReference type="ARBA" id="ARBA00022840"/>
    </source>
</evidence>
<name>A0ABS7BKK0_9SPHN</name>
<comment type="similarity">
    <text evidence="1">Belongs to the ABC transporter superfamily.</text>
</comment>
<dbReference type="InterPro" id="IPR027417">
    <property type="entry name" value="P-loop_NTPase"/>
</dbReference>
<keyword evidence="2" id="KW-0813">Transport</keyword>
<dbReference type="Pfam" id="PF08402">
    <property type="entry name" value="TOBE_2"/>
    <property type="match status" value="1"/>
</dbReference>
<dbReference type="SUPFAM" id="SSF50331">
    <property type="entry name" value="MOP-like"/>
    <property type="match status" value="1"/>
</dbReference>
<evidence type="ECO:0000256" key="3">
    <source>
        <dbReference type="ARBA" id="ARBA00022741"/>
    </source>
</evidence>
<dbReference type="GO" id="GO:0005524">
    <property type="term" value="F:ATP binding"/>
    <property type="evidence" value="ECO:0007669"/>
    <property type="project" value="UniProtKB-KW"/>
</dbReference>
<dbReference type="Proteomes" id="UP000759103">
    <property type="component" value="Unassembled WGS sequence"/>
</dbReference>
<dbReference type="EMBL" id="JAHXZN010000001">
    <property type="protein sequence ID" value="MBW6530147.1"/>
    <property type="molecule type" value="Genomic_DNA"/>
</dbReference>
<dbReference type="SMART" id="SM00382">
    <property type="entry name" value="AAA"/>
    <property type="match status" value="1"/>
</dbReference>
<dbReference type="InterPro" id="IPR008995">
    <property type="entry name" value="Mo/tungstate-bd_C_term_dom"/>
</dbReference>
<dbReference type="Pfam" id="PF00005">
    <property type="entry name" value="ABC_tran"/>
    <property type="match status" value="1"/>
</dbReference>
<evidence type="ECO:0000259" key="5">
    <source>
        <dbReference type="PROSITE" id="PS50893"/>
    </source>
</evidence>
<keyword evidence="4 6" id="KW-0067">ATP-binding</keyword>
<organism evidence="6 7">
    <name type="scientific">Sphingomonas citri</name>
    <dbReference type="NCBI Taxonomy" id="2862499"/>
    <lineage>
        <taxon>Bacteria</taxon>
        <taxon>Pseudomonadati</taxon>
        <taxon>Pseudomonadota</taxon>
        <taxon>Alphaproteobacteria</taxon>
        <taxon>Sphingomonadales</taxon>
        <taxon>Sphingomonadaceae</taxon>
        <taxon>Sphingomonas</taxon>
    </lineage>
</organism>
<gene>
    <name evidence="6" type="ORF">KZ820_05310</name>
</gene>
<dbReference type="InterPro" id="IPR047641">
    <property type="entry name" value="ABC_transpr_MalK/UgpC-like"/>
</dbReference>
<dbReference type="InterPro" id="IPR012340">
    <property type="entry name" value="NA-bd_OB-fold"/>
</dbReference>
<dbReference type="InterPro" id="IPR015855">
    <property type="entry name" value="ABC_transpr_MalK-like"/>
</dbReference>
<dbReference type="PANTHER" id="PTHR43875">
    <property type="entry name" value="MALTODEXTRIN IMPORT ATP-BINDING PROTEIN MSMX"/>
    <property type="match status" value="1"/>
</dbReference>
<evidence type="ECO:0000256" key="2">
    <source>
        <dbReference type="ARBA" id="ARBA00022448"/>
    </source>
</evidence>
<proteinExistence type="inferred from homology"/>
<dbReference type="Gene3D" id="3.40.50.300">
    <property type="entry name" value="P-loop containing nucleotide triphosphate hydrolases"/>
    <property type="match status" value="1"/>
</dbReference>
<dbReference type="InterPro" id="IPR003593">
    <property type="entry name" value="AAA+_ATPase"/>
</dbReference>
<dbReference type="PANTHER" id="PTHR43875:SF3">
    <property type="entry name" value="MALTOSE_MALTODEXTRIN IMPORT ATP-BINDING PROTEIN MALK"/>
    <property type="match status" value="1"/>
</dbReference>
<sequence length="370" mass="39308">MASVDIQGLAKRFGASDVLRPTDLHIADGEFVVIVGPSGCGKSTLLRLIAGLEEPSAGRVLIDGRDVTDAAPADRELAMVFQSYALYPHLTVYENIAFPLKVARLGKAEVRRRVEEVAEALDLLPLLARRPKALSGGQRQRVSIARAIVRRPKVLLLDEPLSNLDSALRVKMRHEFARLHQQLGSTMIYVTHDQLEAMTLANRIVVMSAGRVEQVAPPLELYAEPATLEVAAAIGSPGMNLLAVTIAAADHDGATVKLADGAELRVAVAVPPAAVGHAATLGVRPENLHPADDGAFTGAVELFERLGPLSFAHLGTVGDHPSVVAQLPGDRAVALGERLRFAVAPEAAHLFDRDGRAYPRPASALDAAAE</sequence>
<dbReference type="Gene3D" id="2.40.50.100">
    <property type="match status" value="1"/>
</dbReference>
<dbReference type="RefSeq" id="WP_219747546.1">
    <property type="nucleotide sequence ID" value="NZ_JAHXZN010000001.1"/>
</dbReference>
<evidence type="ECO:0000313" key="6">
    <source>
        <dbReference type="EMBL" id="MBW6530147.1"/>
    </source>
</evidence>
<comment type="caution">
    <text evidence="6">The sequence shown here is derived from an EMBL/GenBank/DDBJ whole genome shotgun (WGS) entry which is preliminary data.</text>
</comment>
<dbReference type="PROSITE" id="PS00211">
    <property type="entry name" value="ABC_TRANSPORTER_1"/>
    <property type="match status" value="1"/>
</dbReference>
<dbReference type="SUPFAM" id="SSF52540">
    <property type="entry name" value="P-loop containing nucleoside triphosphate hydrolases"/>
    <property type="match status" value="1"/>
</dbReference>
<dbReference type="PROSITE" id="PS50893">
    <property type="entry name" value="ABC_TRANSPORTER_2"/>
    <property type="match status" value="1"/>
</dbReference>
<feature type="domain" description="ABC transporter" evidence="5">
    <location>
        <begin position="4"/>
        <end position="234"/>
    </location>
</feature>
<keyword evidence="7" id="KW-1185">Reference proteome</keyword>
<protein>
    <submittedName>
        <fullName evidence="6">ABC transporter ATP-binding protein</fullName>
    </submittedName>
</protein>
<dbReference type="InterPro" id="IPR017871">
    <property type="entry name" value="ABC_transporter-like_CS"/>
</dbReference>
<evidence type="ECO:0000313" key="7">
    <source>
        <dbReference type="Proteomes" id="UP000759103"/>
    </source>
</evidence>
<dbReference type="CDD" id="cd03301">
    <property type="entry name" value="ABC_MalK_N"/>
    <property type="match status" value="1"/>
</dbReference>
<dbReference type="InterPro" id="IPR003439">
    <property type="entry name" value="ABC_transporter-like_ATP-bd"/>
</dbReference>
<dbReference type="InterPro" id="IPR013611">
    <property type="entry name" value="Transp-assoc_OB_typ2"/>
</dbReference>
<reference evidence="6 7" key="1">
    <citation type="submission" date="2021-07" db="EMBL/GenBank/DDBJ databases">
        <title>Sphingomonas sp.</title>
        <authorList>
            <person name="Feng G."/>
            <person name="Li J."/>
            <person name="Pan M."/>
        </authorList>
    </citation>
    <scope>NUCLEOTIDE SEQUENCE [LARGE SCALE GENOMIC DNA]</scope>
    <source>
        <strain evidence="6 7">RRHST34</strain>
    </source>
</reference>
<dbReference type="Gene3D" id="2.40.50.140">
    <property type="entry name" value="Nucleic acid-binding proteins"/>
    <property type="match status" value="1"/>
</dbReference>